<evidence type="ECO:0000313" key="2">
    <source>
        <dbReference type="EMBL" id="MFB9768656.1"/>
    </source>
</evidence>
<dbReference type="EMBL" id="JBHLZY010000005">
    <property type="protein sequence ID" value="MFB9768656.1"/>
    <property type="molecule type" value="Genomic_DNA"/>
</dbReference>
<sequence length="233" mass="25463">MKKQTIAYWLVGIFAVVFIGGALVIPTPTLKTQVANIRHAITGSPKTTGATHAVAATDLGEKYQLSKQEIKTLQRLKVTGIGDSIMVRTTSDLKQVFGSFDAHAKVGRQVSAAPAIIRQLKANNAIQKNVLVNLGTNGPTDQATINGIIDQIGSQHEIYWVNTRVPGKKWQDANNQLIENAAKQYSNVHLIDWLYVSDGNDNWFDDDNLHPNTLGQREYTATVGQTMAKTATP</sequence>
<keyword evidence="1" id="KW-0472">Membrane</keyword>
<dbReference type="Proteomes" id="UP001589691">
    <property type="component" value="Unassembled WGS sequence"/>
</dbReference>
<comment type="caution">
    <text evidence="2">The sequence shown here is derived from an EMBL/GenBank/DDBJ whole genome shotgun (WGS) entry which is preliminary data.</text>
</comment>
<feature type="transmembrane region" description="Helical" evidence="1">
    <location>
        <begin position="6"/>
        <end position="25"/>
    </location>
</feature>
<keyword evidence="3" id="KW-1185">Reference proteome</keyword>
<keyword evidence="1" id="KW-1133">Transmembrane helix</keyword>
<dbReference type="RefSeq" id="WP_137642176.1">
    <property type="nucleotide sequence ID" value="NZ_BJEA01000005.1"/>
</dbReference>
<dbReference type="InterPro" id="IPR036514">
    <property type="entry name" value="SGNH_hydro_sf"/>
</dbReference>
<evidence type="ECO:0000313" key="3">
    <source>
        <dbReference type="Proteomes" id="UP001589691"/>
    </source>
</evidence>
<accession>A0ABV5WSY6</accession>
<protein>
    <submittedName>
        <fullName evidence="2">Esterase</fullName>
    </submittedName>
</protein>
<evidence type="ECO:0000256" key="1">
    <source>
        <dbReference type="SAM" id="Phobius"/>
    </source>
</evidence>
<reference evidence="2 3" key="1">
    <citation type="submission" date="2024-09" db="EMBL/GenBank/DDBJ databases">
        <authorList>
            <person name="Sun Q."/>
            <person name="Mori K."/>
        </authorList>
    </citation>
    <scope>NUCLEOTIDE SEQUENCE [LARGE SCALE GENOMIC DNA]</scope>
    <source>
        <strain evidence="2 3">TBRC 4576</strain>
    </source>
</reference>
<gene>
    <name evidence="2" type="ORF">ACFFLI_02065</name>
</gene>
<keyword evidence="1" id="KW-0812">Transmembrane</keyword>
<proteinExistence type="predicted"/>
<name>A0ABV5WSY6_9LACO</name>
<dbReference type="SUPFAM" id="SSF52266">
    <property type="entry name" value="SGNH hydrolase"/>
    <property type="match status" value="1"/>
</dbReference>
<organism evidence="2 3">
    <name type="scientific">Lactiplantibacillus modestisalitolerans</name>
    <dbReference type="NCBI Taxonomy" id="1457219"/>
    <lineage>
        <taxon>Bacteria</taxon>
        <taxon>Bacillati</taxon>
        <taxon>Bacillota</taxon>
        <taxon>Bacilli</taxon>
        <taxon>Lactobacillales</taxon>
        <taxon>Lactobacillaceae</taxon>
        <taxon>Lactiplantibacillus</taxon>
    </lineage>
</organism>
<dbReference type="Gene3D" id="3.40.50.1110">
    <property type="entry name" value="SGNH hydrolase"/>
    <property type="match status" value="1"/>
</dbReference>